<protein>
    <submittedName>
        <fullName evidence="2">Uncharacterized protein</fullName>
    </submittedName>
</protein>
<dbReference type="EMBL" id="BROH01000002">
    <property type="protein sequence ID" value="GKY87219.1"/>
    <property type="molecule type" value="Genomic_DNA"/>
</dbReference>
<proteinExistence type="predicted"/>
<evidence type="ECO:0000313" key="2">
    <source>
        <dbReference type="EMBL" id="GKY87219.1"/>
    </source>
</evidence>
<sequence>MIGITTAMVSRKAVVSHCAAFAVICRSTISRGSATLMIVSFRIIVKVEISSSMITTRSRAEICGGVNSPDMSGDTGSECITELGWIEERDRRKTAPRPGVARLRPRVKAPVGAGYPQADT</sequence>
<dbReference type="Proteomes" id="UP001144205">
    <property type="component" value="Unassembled WGS sequence"/>
</dbReference>
<reference evidence="2" key="1">
    <citation type="journal article" date="2023" name="Int. J. Syst. Evol. Microbiol.">
        <title>Sinisalibacter aestuarii sp. nov., isolated from estuarine sediment of the Arakawa River.</title>
        <authorList>
            <person name="Arafat S.T."/>
            <person name="Hirano S."/>
            <person name="Sato A."/>
            <person name="Takeuchi K."/>
            <person name="Yasuda T."/>
            <person name="Terahara T."/>
            <person name="Hamada M."/>
            <person name="Kobayashi T."/>
        </authorList>
    </citation>
    <scope>NUCLEOTIDE SEQUENCE</scope>
    <source>
        <strain evidence="2">B-399</strain>
    </source>
</reference>
<evidence type="ECO:0000256" key="1">
    <source>
        <dbReference type="SAM" id="MobiDB-lite"/>
    </source>
</evidence>
<feature type="region of interest" description="Disordered" evidence="1">
    <location>
        <begin position="91"/>
        <end position="120"/>
    </location>
</feature>
<gene>
    <name evidence="2" type="ORF">STA1M1_10880</name>
</gene>
<comment type="caution">
    <text evidence="2">The sequence shown here is derived from an EMBL/GenBank/DDBJ whole genome shotgun (WGS) entry which is preliminary data.</text>
</comment>
<organism evidence="2 3">
    <name type="scientific">Sinisalibacter aestuarii</name>
    <dbReference type="NCBI Taxonomy" id="2949426"/>
    <lineage>
        <taxon>Bacteria</taxon>
        <taxon>Pseudomonadati</taxon>
        <taxon>Pseudomonadota</taxon>
        <taxon>Alphaproteobacteria</taxon>
        <taxon>Rhodobacterales</taxon>
        <taxon>Roseobacteraceae</taxon>
        <taxon>Sinisalibacter</taxon>
    </lineage>
</organism>
<evidence type="ECO:0000313" key="3">
    <source>
        <dbReference type="Proteomes" id="UP001144205"/>
    </source>
</evidence>
<keyword evidence="3" id="KW-1185">Reference proteome</keyword>
<name>A0ABQ5LQL9_9RHOB</name>
<accession>A0ABQ5LQL9</accession>